<feature type="compositionally biased region" description="Low complexity" evidence="1">
    <location>
        <begin position="52"/>
        <end position="65"/>
    </location>
</feature>
<reference evidence="2" key="1">
    <citation type="submission" date="2021-02" db="EMBL/GenBank/DDBJ databases">
        <authorList>
            <person name="Nowell W R."/>
        </authorList>
    </citation>
    <scope>NUCLEOTIDE SEQUENCE</scope>
</reference>
<feature type="non-terminal residue" evidence="2">
    <location>
        <position position="1"/>
    </location>
</feature>
<comment type="caution">
    <text evidence="2">The sequence shown here is derived from an EMBL/GenBank/DDBJ whole genome shotgun (WGS) entry which is preliminary data.</text>
</comment>
<dbReference type="Proteomes" id="UP000663881">
    <property type="component" value="Unassembled WGS sequence"/>
</dbReference>
<protein>
    <submittedName>
        <fullName evidence="2">Uncharacterized protein</fullName>
    </submittedName>
</protein>
<feature type="region of interest" description="Disordered" evidence="1">
    <location>
        <begin position="43"/>
        <end position="65"/>
    </location>
</feature>
<name>A0A820E0R7_9BILA</name>
<evidence type="ECO:0000313" key="2">
    <source>
        <dbReference type="EMBL" id="CAF4239712.1"/>
    </source>
</evidence>
<dbReference type="EMBL" id="CAJOAY010011604">
    <property type="protein sequence ID" value="CAF4239712.1"/>
    <property type="molecule type" value="Genomic_DNA"/>
</dbReference>
<organism evidence="2 3">
    <name type="scientific">Adineta steineri</name>
    <dbReference type="NCBI Taxonomy" id="433720"/>
    <lineage>
        <taxon>Eukaryota</taxon>
        <taxon>Metazoa</taxon>
        <taxon>Spiralia</taxon>
        <taxon>Gnathifera</taxon>
        <taxon>Rotifera</taxon>
        <taxon>Eurotatoria</taxon>
        <taxon>Bdelloidea</taxon>
        <taxon>Adinetida</taxon>
        <taxon>Adinetidae</taxon>
        <taxon>Adineta</taxon>
    </lineage>
</organism>
<evidence type="ECO:0000256" key="1">
    <source>
        <dbReference type="SAM" id="MobiDB-lite"/>
    </source>
</evidence>
<feature type="region of interest" description="Disordered" evidence="1">
    <location>
        <begin position="1"/>
        <end position="31"/>
    </location>
</feature>
<dbReference type="AlphaFoldDB" id="A0A820E0R7"/>
<accession>A0A820E0R7</accession>
<proteinExistence type="predicted"/>
<sequence length="65" mass="7010">MSASGSRGRGRGKRFSRSATGPPEPYRSQSMAIIPEKFHQLNIDNNVPSRPPSFSTATTTTSSGR</sequence>
<gene>
    <name evidence="2" type="ORF">OKA104_LOCUS43012</name>
</gene>
<evidence type="ECO:0000313" key="3">
    <source>
        <dbReference type="Proteomes" id="UP000663881"/>
    </source>
</evidence>